<evidence type="ECO:0008006" key="3">
    <source>
        <dbReference type="Google" id="ProtNLM"/>
    </source>
</evidence>
<reference evidence="1 2" key="1">
    <citation type="journal article" date="2014" name="Nat. Genet.">
        <title>Genome sequence of the hot pepper provides insights into the evolution of pungency in Capsicum species.</title>
        <authorList>
            <person name="Kim S."/>
            <person name="Park M."/>
            <person name="Yeom S.I."/>
            <person name="Kim Y.M."/>
            <person name="Lee J.M."/>
            <person name="Lee H.A."/>
            <person name="Seo E."/>
            <person name="Choi J."/>
            <person name="Cheong K."/>
            <person name="Kim K.T."/>
            <person name="Jung K."/>
            <person name="Lee G.W."/>
            <person name="Oh S.K."/>
            <person name="Bae C."/>
            <person name="Kim S.B."/>
            <person name="Lee H.Y."/>
            <person name="Kim S.Y."/>
            <person name="Kim M.S."/>
            <person name="Kang B.C."/>
            <person name="Jo Y.D."/>
            <person name="Yang H.B."/>
            <person name="Jeong H.J."/>
            <person name="Kang W.H."/>
            <person name="Kwon J.K."/>
            <person name="Shin C."/>
            <person name="Lim J.Y."/>
            <person name="Park J.H."/>
            <person name="Huh J.H."/>
            <person name="Kim J.S."/>
            <person name="Kim B.D."/>
            <person name="Cohen O."/>
            <person name="Paran I."/>
            <person name="Suh M.C."/>
            <person name="Lee S.B."/>
            <person name="Kim Y.K."/>
            <person name="Shin Y."/>
            <person name="Noh S.J."/>
            <person name="Park J."/>
            <person name="Seo Y.S."/>
            <person name="Kwon S.Y."/>
            <person name="Kim H.A."/>
            <person name="Park J.M."/>
            <person name="Kim H.J."/>
            <person name="Choi S.B."/>
            <person name="Bosland P.W."/>
            <person name="Reeves G."/>
            <person name="Jo S.H."/>
            <person name="Lee B.W."/>
            <person name="Cho H.T."/>
            <person name="Choi H.S."/>
            <person name="Lee M.S."/>
            <person name="Yu Y."/>
            <person name="Do Choi Y."/>
            <person name="Park B.S."/>
            <person name="van Deynze A."/>
            <person name="Ashrafi H."/>
            <person name="Hill T."/>
            <person name="Kim W.T."/>
            <person name="Pai H.S."/>
            <person name="Ahn H.K."/>
            <person name="Yeam I."/>
            <person name="Giovannoni J.J."/>
            <person name="Rose J.K."/>
            <person name="Sorensen I."/>
            <person name="Lee S.J."/>
            <person name="Kim R.W."/>
            <person name="Choi I.Y."/>
            <person name="Choi B.S."/>
            <person name="Lim J.S."/>
            <person name="Lee Y.H."/>
            <person name="Choi D."/>
        </authorList>
    </citation>
    <scope>NUCLEOTIDE SEQUENCE [LARGE SCALE GENOMIC DNA]</scope>
    <source>
        <strain evidence="2">cv. CM334</strain>
    </source>
</reference>
<comment type="caution">
    <text evidence="1">The sequence shown here is derived from an EMBL/GenBank/DDBJ whole genome shotgun (WGS) entry which is preliminary data.</text>
</comment>
<proteinExistence type="predicted"/>
<dbReference type="STRING" id="4072.A0A2G3AJF4"/>
<dbReference type="PANTHER" id="PTHR11439">
    <property type="entry name" value="GAG-POL-RELATED RETROTRANSPOSON"/>
    <property type="match status" value="1"/>
</dbReference>
<dbReference type="EMBL" id="AYRZ02000001">
    <property type="protein sequence ID" value="PHT94367.1"/>
    <property type="molecule type" value="Genomic_DNA"/>
</dbReference>
<reference evidence="1 2" key="2">
    <citation type="journal article" date="2017" name="Genome Biol.">
        <title>New reference genome sequences of hot pepper reveal the massive evolution of plant disease-resistance genes by retroduplication.</title>
        <authorList>
            <person name="Kim S."/>
            <person name="Park J."/>
            <person name="Yeom S.I."/>
            <person name="Kim Y.M."/>
            <person name="Seo E."/>
            <person name="Kim K.T."/>
            <person name="Kim M.S."/>
            <person name="Lee J.M."/>
            <person name="Cheong K."/>
            <person name="Shin H.S."/>
            <person name="Kim S.B."/>
            <person name="Han K."/>
            <person name="Lee J."/>
            <person name="Park M."/>
            <person name="Lee H.A."/>
            <person name="Lee H.Y."/>
            <person name="Lee Y."/>
            <person name="Oh S."/>
            <person name="Lee J.H."/>
            <person name="Choi E."/>
            <person name="Choi E."/>
            <person name="Lee S.E."/>
            <person name="Jeon J."/>
            <person name="Kim H."/>
            <person name="Choi G."/>
            <person name="Song H."/>
            <person name="Lee J."/>
            <person name="Lee S.C."/>
            <person name="Kwon J.K."/>
            <person name="Lee H.Y."/>
            <person name="Koo N."/>
            <person name="Hong Y."/>
            <person name="Kim R.W."/>
            <person name="Kang W.H."/>
            <person name="Huh J.H."/>
            <person name="Kang B.C."/>
            <person name="Yang T.J."/>
            <person name="Lee Y.H."/>
            <person name="Bennetzen J.L."/>
            <person name="Choi D."/>
        </authorList>
    </citation>
    <scope>NUCLEOTIDE SEQUENCE [LARGE SCALE GENOMIC DNA]</scope>
    <source>
        <strain evidence="2">cv. CM334</strain>
    </source>
</reference>
<dbReference type="OMA" id="STYMECP"/>
<dbReference type="Gramene" id="PHT94367">
    <property type="protein sequence ID" value="PHT94367"/>
    <property type="gene ID" value="T459_02249"/>
</dbReference>
<protein>
    <recommendedName>
        <fullName evidence="3">Reverse transcriptase Ty1/copia-type domain-containing protein</fullName>
    </recommendedName>
</protein>
<dbReference type="AlphaFoldDB" id="A0A2G3AJF4"/>
<evidence type="ECO:0000313" key="2">
    <source>
        <dbReference type="Proteomes" id="UP000222542"/>
    </source>
</evidence>
<accession>A0A2G3AJF4</accession>
<evidence type="ECO:0000313" key="1">
    <source>
        <dbReference type="EMBL" id="PHT94367.1"/>
    </source>
</evidence>
<dbReference type="Proteomes" id="UP000222542">
    <property type="component" value="Unassembled WGS sequence"/>
</dbReference>
<name>A0A2G3AJF4_CAPAN</name>
<gene>
    <name evidence="1" type="ORF">T459_02249</name>
</gene>
<organism evidence="1 2">
    <name type="scientific">Capsicum annuum</name>
    <name type="common">Capsicum pepper</name>
    <dbReference type="NCBI Taxonomy" id="4072"/>
    <lineage>
        <taxon>Eukaryota</taxon>
        <taxon>Viridiplantae</taxon>
        <taxon>Streptophyta</taxon>
        <taxon>Embryophyta</taxon>
        <taxon>Tracheophyta</taxon>
        <taxon>Spermatophyta</taxon>
        <taxon>Magnoliopsida</taxon>
        <taxon>eudicotyledons</taxon>
        <taxon>Gunneridae</taxon>
        <taxon>Pentapetalae</taxon>
        <taxon>asterids</taxon>
        <taxon>lamiids</taxon>
        <taxon>Solanales</taxon>
        <taxon>Solanaceae</taxon>
        <taxon>Solanoideae</taxon>
        <taxon>Capsiceae</taxon>
        <taxon>Capsicum</taxon>
    </lineage>
</organism>
<dbReference type="PANTHER" id="PTHR11439:SF517">
    <property type="entry name" value="CYSTEINE-RICH RLK (RECEPTOR-LIKE PROTEIN KINASE) 8"/>
    <property type="match status" value="1"/>
</dbReference>
<keyword evidence="2" id="KW-1185">Reference proteome</keyword>
<sequence length="93" mass="10657">MYDVSLVSTYMECPTEIHLLAAKRILHYLQGTKDFEIFYMKKEKADLVGFTNSNYAGDKDGRKSSSGYVFMLGTGLYRGPPKSKQLSHFKYRS</sequence>